<gene>
    <name evidence="3" type="ORF">SCP_0114280</name>
</gene>
<dbReference type="InterPro" id="IPR000210">
    <property type="entry name" value="BTB/POZ_dom"/>
</dbReference>
<feature type="domain" description="BTB" evidence="2">
    <location>
        <begin position="54"/>
        <end position="136"/>
    </location>
</feature>
<evidence type="ECO:0000313" key="3">
    <source>
        <dbReference type="EMBL" id="GBE78539.1"/>
    </source>
</evidence>
<dbReference type="InParanoid" id="A0A401G8R4"/>
<feature type="region of interest" description="Disordered" evidence="1">
    <location>
        <begin position="691"/>
        <end position="774"/>
    </location>
</feature>
<dbReference type="PROSITE" id="PS50097">
    <property type="entry name" value="BTB"/>
    <property type="match status" value="1"/>
</dbReference>
<evidence type="ECO:0000256" key="1">
    <source>
        <dbReference type="SAM" id="MobiDB-lite"/>
    </source>
</evidence>
<dbReference type="InterPro" id="IPR011333">
    <property type="entry name" value="SKP1/BTB/POZ_sf"/>
</dbReference>
<dbReference type="PANTHER" id="PTHR47369:SF1">
    <property type="entry name" value="BTB_POZ DOMAIN-CONTAINING PROTEIN"/>
    <property type="match status" value="1"/>
</dbReference>
<keyword evidence="4" id="KW-1185">Reference proteome</keyword>
<dbReference type="OrthoDB" id="6359943at2759"/>
<dbReference type="GeneID" id="38775456"/>
<comment type="caution">
    <text evidence="3">The sequence shown here is derived from an EMBL/GenBank/DDBJ whole genome shotgun (WGS) entry which is preliminary data.</text>
</comment>
<protein>
    <recommendedName>
        <fullName evidence="2">BTB domain-containing protein</fullName>
    </recommendedName>
</protein>
<dbReference type="AlphaFoldDB" id="A0A401G8R4"/>
<feature type="compositionally biased region" description="Low complexity" evidence="1">
    <location>
        <begin position="716"/>
        <end position="743"/>
    </location>
</feature>
<feature type="region of interest" description="Disordered" evidence="1">
    <location>
        <begin position="1"/>
        <end position="36"/>
    </location>
</feature>
<organism evidence="3 4">
    <name type="scientific">Sparassis crispa</name>
    <dbReference type="NCBI Taxonomy" id="139825"/>
    <lineage>
        <taxon>Eukaryota</taxon>
        <taxon>Fungi</taxon>
        <taxon>Dikarya</taxon>
        <taxon>Basidiomycota</taxon>
        <taxon>Agaricomycotina</taxon>
        <taxon>Agaricomycetes</taxon>
        <taxon>Polyporales</taxon>
        <taxon>Sparassidaceae</taxon>
        <taxon>Sparassis</taxon>
    </lineage>
</organism>
<accession>A0A401G8R4</accession>
<feature type="compositionally biased region" description="Low complexity" evidence="1">
    <location>
        <begin position="750"/>
        <end position="774"/>
    </location>
</feature>
<dbReference type="Proteomes" id="UP000287166">
    <property type="component" value="Unassembled WGS sequence"/>
</dbReference>
<sequence>MDDTRSRLASPCTVSLSSLRPSPTMASPPASPPASNPADLQSHLYASFLHRKTADVALRVRGSWHAIYRLHRVVLIQAGFFQSLFTSGFLESKSKLSRRLEPDVIDIVFDDPNITRAAFLFSSLAFEVCIARLYCGGPPLHIAPSLIPTPSLPLTPSFPPSSSSHSPGDTTPEGHHPATPRFLLSLLATAVFLSIPALASHALSSVLRTVGPTTAVRYLNFAIGCGIGPPDSEPSRACDGREPAVGLDAVAELEMDDDEQSIAPSTNAASTPTPASASASSSALNPETDATVQKEDPTTTSDFDTESDSGDTGPAPSCFYGAISDKVGEAAACWLARWGADILAYELDSAGPGADSAAGTFKVPPSVLRPRAGTAPSRISSDFVVVERKNKGRIAEDAPLVWRRGGLSPRWVRGLLSSDALFVRGERERYDMARTVVELRRADGLDEEEEREWAQLFAQGIYYANMSLDDLMAISRDISPRTGQPYVPLTVLQAAHWNQSALRHRITARPPPSNATGGGSNNSGSPPVSPSAREKELGIALSSAEVAACADRDAPHYPVPADSSVRIGDSTGIEGAGSTSMEALFEASAGTDKKSPPTCEANFFGLQQQRVPASAIPAEGSTPSGPSRWTAHPPFRFGVEFWDIDALKEKSRLHSQTVWYAGSLYNVYVQVVHKKGVQLGVYLHRQSSVDPIPGSSAPSTLAFGGGSSPTSGGGNTHASASGTGSTTSSLSHRTSGSAPSRPGSSGGGAPLSRTTTPSTPASVSSSLPSGLGVAAPPAAHTLPATAAPAMPAQPYRDPRGAVSAYFAIACASATGASLTRFASAPDVFSVSQSWGWKSSSLRTEEYLEVGPDGLARGVAQEAMPGGREVSLRATVVLGVV</sequence>
<feature type="compositionally biased region" description="Low complexity" evidence="1">
    <location>
        <begin position="263"/>
        <end position="283"/>
    </location>
</feature>
<dbReference type="RefSeq" id="XP_027609452.1">
    <property type="nucleotide sequence ID" value="XM_027753651.1"/>
</dbReference>
<dbReference type="EMBL" id="BFAD01000001">
    <property type="protein sequence ID" value="GBE78539.1"/>
    <property type="molecule type" value="Genomic_DNA"/>
</dbReference>
<reference evidence="3 4" key="1">
    <citation type="journal article" date="2018" name="Sci. Rep.">
        <title>Genome sequence of the cauliflower mushroom Sparassis crispa (Hanabiratake) and its association with beneficial usage.</title>
        <authorList>
            <person name="Kiyama R."/>
            <person name="Furutani Y."/>
            <person name="Kawaguchi K."/>
            <person name="Nakanishi T."/>
        </authorList>
    </citation>
    <scope>NUCLEOTIDE SEQUENCE [LARGE SCALE GENOMIC DNA]</scope>
</reference>
<feature type="region of interest" description="Disordered" evidence="1">
    <location>
        <begin position="156"/>
        <end position="177"/>
    </location>
</feature>
<feature type="region of interest" description="Disordered" evidence="1">
    <location>
        <begin position="507"/>
        <end position="536"/>
    </location>
</feature>
<feature type="compositionally biased region" description="Gly residues" evidence="1">
    <location>
        <begin position="703"/>
        <end position="715"/>
    </location>
</feature>
<dbReference type="STRING" id="139825.A0A401G8R4"/>
<proteinExistence type="predicted"/>
<feature type="compositionally biased region" description="Low complexity" evidence="1">
    <location>
        <begin position="160"/>
        <end position="171"/>
    </location>
</feature>
<dbReference type="Gene3D" id="3.30.710.10">
    <property type="entry name" value="Potassium Channel Kv1.1, Chain A"/>
    <property type="match status" value="1"/>
</dbReference>
<evidence type="ECO:0000313" key="4">
    <source>
        <dbReference type="Proteomes" id="UP000287166"/>
    </source>
</evidence>
<evidence type="ECO:0000259" key="2">
    <source>
        <dbReference type="PROSITE" id="PS50097"/>
    </source>
</evidence>
<feature type="region of interest" description="Disordered" evidence="1">
    <location>
        <begin position="256"/>
        <end position="314"/>
    </location>
</feature>
<dbReference type="PANTHER" id="PTHR47369">
    <property type="entry name" value="BTB/POZ DOMAIN-CONTAINING PROTEIN"/>
    <property type="match status" value="1"/>
</dbReference>
<name>A0A401G8R4_9APHY</name>